<keyword evidence="8" id="KW-1185">Reference proteome</keyword>
<dbReference type="CDD" id="cd06559">
    <property type="entry name" value="Endonuclease_V"/>
    <property type="match status" value="1"/>
</dbReference>
<organism evidence="7 8">
    <name type="scientific">Pisum sativum</name>
    <name type="common">Garden pea</name>
    <name type="synonym">Lathyrus oleraceus</name>
    <dbReference type="NCBI Taxonomy" id="3888"/>
    <lineage>
        <taxon>Eukaryota</taxon>
        <taxon>Viridiplantae</taxon>
        <taxon>Streptophyta</taxon>
        <taxon>Embryophyta</taxon>
        <taxon>Tracheophyta</taxon>
        <taxon>Spermatophyta</taxon>
        <taxon>Magnoliopsida</taxon>
        <taxon>eudicotyledons</taxon>
        <taxon>Gunneridae</taxon>
        <taxon>Pentapetalae</taxon>
        <taxon>rosids</taxon>
        <taxon>fabids</taxon>
        <taxon>Fabales</taxon>
        <taxon>Fabaceae</taxon>
        <taxon>Papilionoideae</taxon>
        <taxon>50 kb inversion clade</taxon>
        <taxon>NPAAA clade</taxon>
        <taxon>Hologalegina</taxon>
        <taxon>IRL clade</taxon>
        <taxon>Fabeae</taxon>
        <taxon>Lathyrus</taxon>
    </lineage>
</organism>
<dbReference type="FunFam" id="3.30.2170.10:FF:000005">
    <property type="entry name" value="Predicted protein"/>
    <property type="match status" value="1"/>
</dbReference>
<comment type="subcellular location">
    <subcellularLocation>
        <location evidence="1">Cytoplasm</location>
    </subcellularLocation>
</comment>
<evidence type="ECO:0000256" key="6">
    <source>
        <dbReference type="SAM" id="MobiDB-lite"/>
    </source>
</evidence>
<evidence type="ECO:0000256" key="1">
    <source>
        <dbReference type="ARBA" id="ARBA00004496"/>
    </source>
</evidence>
<evidence type="ECO:0000256" key="2">
    <source>
        <dbReference type="ARBA" id="ARBA00022490"/>
    </source>
</evidence>
<comment type="caution">
    <text evidence="7">The sequence shown here is derived from an EMBL/GenBank/DDBJ whole genome shotgun (WGS) entry which is preliminary data.</text>
</comment>
<dbReference type="Proteomes" id="UP001058974">
    <property type="component" value="Chromosome 6"/>
</dbReference>
<feature type="compositionally biased region" description="Acidic residues" evidence="6">
    <location>
        <begin position="1"/>
        <end position="14"/>
    </location>
</feature>
<reference evidence="7 8" key="1">
    <citation type="journal article" date="2022" name="Nat. Genet.">
        <title>Improved pea reference genome and pan-genome highlight genomic features and evolutionary characteristics.</title>
        <authorList>
            <person name="Yang T."/>
            <person name="Liu R."/>
            <person name="Luo Y."/>
            <person name="Hu S."/>
            <person name="Wang D."/>
            <person name="Wang C."/>
            <person name="Pandey M.K."/>
            <person name="Ge S."/>
            <person name="Xu Q."/>
            <person name="Li N."/>
            <person name="Li G."/>
            <person name="Huang Y."/>
            <person name="Saxena R.K."/>
            <person name="Ji Y."/>
            <person name="Li M."/>
            <person name="Yan X."/>
            <person name="He Y."/>
            <person name="Liu Y."/>
            <person name="Wang X."/>
            <person name="Xiang C."/>
            <person name="Varshney R.K."/>
            <person name="Ding H."/>
            <person name="Gao S."/>
            <person name="Zong X."/>
        </authorList>
    </citation>
    <scope>NUCLEOTIDE SEQUENCE [LARGE SCALE GENOMIC DNA]</scope>
    <source>
        <strain evidence="7 8">cv. Zhongwan 6</strain>
    </source>
</reference>
<dbReference type="PANTHER" id="PTHR28511:SF1">
    <property type="entry name" value="ENDONUCLEASE V"/>
    <property type="match status" value="1"/>
</dbReference>
<feature type="compositionally biased region" description="Low complexity" evidence="6">
    <location>
        <begin position="15"/>
        <end position="26"/>
    </location>
</feature>
<keyword evidence="3" id="KW-0540">Nuclease</keyword>
<evidence type="ECO:0000256" key="4">
    <source>
        <dbReference type="ARBA" id="ARBA00022759"/>
    </source>
</evidence>
<dbReference type="GO" id="GO:0005737">
    <property type="term" value="C:cytoplasm"/>
    <property type="evidence" value="ECO:0007669"/>
    <property type="project" value="UniProtKB-SubCell"/>
</dbReference>
<keyword evidence="4" id="KW-0255">Endonuclease</keyword>
<dbReference type="GO" id="GO:0016891">
    <property type="term" value="F:RNA endonuclease activity producing 5'-phosphomonoesters, hydrolytic mechanism"/>
    <property type="evidence" value="ECO:0007669"/>
    <property type="project" value="TreeGrafter"/>
</dbReference>
<dbReference type="PANTHER" id="PTHR28511">
    <property type="entry name" value="ENDONUCLEASE V"/>
    <property type="match status" value="1"/>
</dbReference>
<keyword evidence="5" id="KW-0378">Hydrolase</keyword>
<gene>
    <name evidence="7" type="ORF">KIW84_060859</name>
</gene>
<sequence>MENPIETESEEQEQEQSNSQDSSTSSQDRHKWITEQDNLREKLITADSFTWKLPTISQIGAEDLRFVGGVDISFSKDDPSIACGTLVVLDFRTLQVVFQDFSFVTLSVPYVAGFLAFREAPVLLDILEKMKRSDNPFYPQLLMVDGNGILHPRGKCSTLYWNTLHKQSCTIFFSITICFGLACHIGVMANLPTVGIGKSLHHVDGLHHSRVRKLLEAKENSSKDFIPLVGCSGQTWGVAMRSTQGSIKPIYISTGHRISLQTATAIVQMTCKYRIPEPIRQADIRSRDYIRKFEMNARLKQID</sequence>
<dbReference type="Gene3D" id="3.30.2170.10">
    <property type="entry name" value="archaeoglobus fulgidus dsm 4304 superfamily"/>
    <property type="match status" value="1"/>
</dbReference>
<evidence type="ECO:0000313" key="8">
    <source>
        <dbReference type="Proteomes" id="UP001058974"/>
    </source>
</evidence>
<dbReference type="GO" id="GO:0005730">
    <property type="term" value="C:nucleolus"/>
    <property type="evidence" value="ECO:0007669"/>
    <property type="project" value="TreeGrafter"/>
</dbReference>
<evidence type="ECO:0000313" key="7">
    <source>
        <dbReference type="EMBL" id="KAI5393917.1"/>
    </source>
</evidence>
<proteinExistence type="predicted"/>
<dbReference type="InterPro" id="IPR007581">
    <property type="entry name" value="Endonuclease-V"/>
</dbReference>
<dbReference type="EMBL" id="JAMSHJ010000006">
    <property type="protein sequence ID" value="KAI5393917.1"/>
    <property type="molecule type" value="Genomic_DNA"/>
</dbReference>
<evidence type="ECO:0000256" key="3">
    <source>
        <dbReference type="ARBA" id="ARBA00022722"/>
    </source>
</evidence>
<keyword evidence="2" id="KW-0963">Cytoplasm</keyword>
<name>A0A9D4W2L0_PEA</name>
<evidence type="ECO:0000256" key="5">
    <source>
        <dbReference type="ARBA" id="ARBA00022801"/>
    </source>
</evidence>
<dbReference type="AlphaFoldDB" id="A0A9D4W2L0"/>
<dbReference type="Gramene" id="Psat06G0085900-T1">
    <property type="protein sequence ID" value="KAI5393917.1"/>
    <property type="gene ID" value="KIW84_060859"/>
</dbReference>
<feature type="region of interest" description="Disordered" evidence="6">
    <location>
        <begin position="1"/>
        <end position="30"/>
    </location>
</feature>
<accession>A0A9D4W2L0</accession>
<dbReference type="GO" id="GO:0003727">
    <property type="term" value="F:single-stranded RNA binding"/>
    <property type="evidence" value="ECO:0007669"/>
    <property type="project" value="TreeGrafter"/>
</dbReference>
<dbReference type="GO" id="GO:0006281">
    <property type="term" value="P:DNA repair"/>
    <property type="evidence" value="ECO:0007669"/>
    <property type="project" value="InterPro"/>
</dbReference>
<dbReference type="Pfam" id="PF04493">
    <property type="entry name" value="Endonuclease_5"/>
    <property type="match status" value="2"/>
</dbReference>
<protein>
    <recommendedName>
        <fullName evidence="9">Endonuclease V</fullName>
    </recommendedName>
</protein>
<evidence type="ECO:0008006" key="9">
    <source>
        <dbReference type="Google" id="ProtNLM"/>
    </source>
</evidence>